<comment type="subcellular location">
    <subcellularLocation>
        <location evidence="1">Cell envelope</location>
    </subcellularLocation>
</comment>
<dbReference type="EMBL" id="LJCR01000388">
    <property type="protein sequence ID" value="KPV52934.1"/>
    <property type="molecule type" value="Genomic_DNA"/>
</dbReference>
<organism evidence="7 8">
    <name type="scientific">Kouleothrix aurantiaca</name>
    <dbReference type="NCBI Taxonomy" id="186479"/>
    <lineage>
        <taxon>Bacteria</taxon>
        <taxon>Bacillati</taxon>
        <taxon>Chloroflexota</taxon>
        <taxon>Chloroflexia</taxon>
        <taxon>Chloroflexales</taxon>
        <taxon>Roseiflexineae</taxon>
        <taxon>Roseiflexaceae</taxon>
        <taxon>Kouleothrix</taxon>
    </lineage>
</organism>
<evidence type="ECO:0000256" key="4">
    <source>
        <dbReference type="ARBA" id="ARBA00022729"/>
    </source>
</evidence>
<feature type="region of interest" description="Disordered" evidence="5">
    <location>
        <begin position="1"/>
        <end position="49"/>
    </location>
</feature>
<feature type="non-terminal residue" evidence="7">
    <location>
        <position position="1"/>
    </location>
</feature>
<evidence type="ECO:0000256" key="5">
    <source>
        <dbReference type="SAM" id="MobiDB-lite"/>
    </source>
</evidence>
<name>A0A0P9DHS1_9CHLR</name>
<dbReference type="GO" id="GO:0015833">
    <property type="term" value="P:peptide transport"/>
    <property type="evidence" value="ECO:0007669"/>
    <property type="project" value="TreeGrafter"/>
</dbReference>
<gene>
    <name evidence="7" type="ORF">SE17_12545</name>
</gene>
<comment type="similarity">
    <text evidence="2">Belongs to the bacterial solute-binding protein 5 family.</text>
</comment>
<reference evidence="7 8" key="1">
    <citation type="submission" date="2015-09" db="EMBL/GenBank/DDBJ databases">
        <title>Draft genome sequence of Kouleothrix aurantiaca JCM 19913.</title>
        <authorList>
            <person name="Hemp J."/>
        </authorList>
    </citation>
    <scope>NUCLEOTIDE SEQUENCE [LARGE SCALE GENOMIC DNA]</scope>
    <source>
        <strain evidence="7 8">COM-B</strain>
    </source>
</reference>
<dbReference type="Gene3D" id="3.40.190.10">
    <property type="entry name" value="Periplasmic binding protein-like II"/>
    <property type="match status" value="1"/>
</dbReference>
<accession>A0A0P9DHS1</accession>
<dbReference type="Pfam" id="PF00496">
    <property type="entry name" value="SBP_bac_5"/>
    <property type="match status" value="1"/>
</dbReference>
<evidence type="ECO:0000259" key="6">
    <source>
        <dbReference type="Pfam" id="PF00496"/>
    </source>
</evidence>
<evidence type="ECO:0000256" key="3">
    <source>
        <dbReference type="ARBA" id="ARBA00022448"/>
    </source>
</evidence>
<evidence type="ECO:0000313" key="7">
    <source>
        <dbReference type="EMBL" id="KPV52934.1"/>
    </source>
</evidence>
<evidence type="ECO:0000256" key="1">
    <source>
        <dbReference type="ARBA" id="ARBA00004196"/>
    </source>
</evidence>
<dbReference type="Proteomes" id="UP000050509">
    <property type="component" value="Unassembled WGS sequence"/>
</dbReference>
<dbReference type="Gene3D" id="3.10.105.10">
    <property type="entry name" value="Dipeptide-binding Protein, Domain 3"/>
    <property type="match status" value="1"/>
</dbReference>
<dbReference type="PIRSF" id="PIRSF002741">
    <property type="entry name" value="MppA"/>
    <property type="match status" value="1"/>
</dbReference>
<dbReference type="SUPFAM" id="SSF53850">
    <property type="entry name" value="Periplasmic binding protein-like II"/>
    <property type="match status" value="1"/>
</dbReference>
<keyword evidence="3" id="KW-0813">Transport</keyword>
<dbReference type="PATRIC" id="fig|186479.3.peg.7964"/>
<feature type="domain" description="Solute-binding protein family 5" evidence="6">
    <location>
        <begin position="96"/>
        <end position="485"/>
    </location>
</feature>
<dbReference type="AlphaFoldDB" id="A0A0P9DHS1"/>
<dbReference type="PANTHER" id="PTHR30290">
    <property type="entry name" value="PERIPLASMIC BINDING COMPONENT OF ABC TRANSPORTER"/>
    <property type="match status" value="1"/>
</dbReference>
<dbReference type="InterPro" id="IPR039424">
    <property type="entry name" value="SBP_5"/>
</dbReference>
<evidence type="ECO:0000313" key="8">
    <source>
        <dbReference type="Proteomes" id="UP000050509"/>
    </source>
</evidence>
<evidence type="ECO:0000256" key="2">
    <source>
        <dbReference type="ARBA" id="ARBA00005695"/>
    </source>
</evidence>
<dbReference type="PANTHER" id="PTHR30290:SF10">
    <property type="entry name" value="PERIPLASMIC OLIGOPEPTIDE-BINDING PROTEIN-RELATED"/>
    <property type="match status" value="1"/>
</dbReference>
<dbReference type="GO" id="GO:1904680">
    <property type="term" value="F:peptide transmembrane transporter activity"/>
    <property type="evidence" value="ECO:0007669"/>
    <property type="project" value="TreeGrafter"/>
</dbReference>
<keyword evidence="8" id="KW-1185">Reference proteome</keyword>
<dbReference type="GO" id="GO:0042597">
    <property type="term" value="C:periplasmic space"/>
    <property type="evidence" value="ECO:0007669"/>
    <property type="project" value="UniProtKB-ARBA"/>
</dbReference>
<dbReference type="InterPro" id="IPR000914">
    <property type="entry name" value="SBP_5_dom"/>
</dbReference>
<protein>
    <recommendedName>
        <fullName evidence="6">Solute-binding protein family 5 domain-containing protein</fullName>
    </recommendedName>
</protein>
<proteinExistence type="inferred from homology"/>
<dbReference type="GO" id="GO:0043190">
    <property type="term" value="C:ATP-binding cassette (ABC) transporter complex"/>
    <property type="evidence" value="ECO:0007669"/>
    <property type="project" value="InterPro"/>
</dbReference>
<dbReference type="GO" id="GO:0030313">
    <property type="term" value="C:cell envelope"/>
    <property type="evidence" value="ECO:0007669"/>
    <property type="project" value="UniProtKB-SubCell"/>
</dbReference>
<sequence>AAPASTSSAPAEATAAPVAQATTAPAAADATAAPEATAEPAASGATAEPAAGNVLRANLVTWPDTLDPQDASIANEIGVLTLAFEGLTRLDKDLKTVPAAAESWDYNADATEITFHLRDGLKYADGPPLAAQDFVDAVRRSLDPRGVIGDYQGTLFMIKGADAILNTEVPTDEAKVPDLFNQLGVTALDAKTVKFELTQPTPYFHTLAALWLLYPAKQSLIDNGGATWYEEPANLVGNGPFKITTMDQSQNLIELQANENYWAGRPKLDAVRLLFIGDLAVALQAYKNNEVDIIAPDPNDVPTIKSDPVLSKEYIEPLGSCTESFELNNTKAPFDKKEVRQAFNVGFDRASFIRDALKDTSAETATWIPPGYPGYDAEDKRLAFDAAKAKELLAAAGFPDAQGLPEIKVSYNSNNPATQGRVEYLVQMYQKTLGITLIPDPIEGKTLNGMRKDVNTAPQFVYGGGWCADYPDPQNWLSVFWQSNSSFAKNIGYKNAEVDKLLAQADIQVDPTKRMQLYHDAQRLVIGDAPYIIRSTSKASFLVKPYVKGLDVTPQDSNTYPGMTTGLLNVAMSQ</sequence>
<keyword evidence="4" id="KW-0732">Signal</keyword>
<dbReference type="CDD" id="cd08504">
    <property type="entry name" value="PBP2_OppA"/>
    <property type="match status" value="1"/>
</dbReference>
<comment type="caution">
    <text evidence="7">The sequence shown here is derived from an EMBL/GenBank/DDBJ whole genome shotgun (WGS) entry which is preliminary data.</text>
</comment>
<dbReference type="Gene3D" id="3.90.76.10">
    <property type="entry name" value="Dipeptide-binding Protein, Domain 1"/>
    <property type="match status" value="1"/>
</dbReference>
<dbReference type="InterPro" id="IPR030678">
    <property type="entry name" value="Peptide/Ni-bd"/>
</dbReference>